<dbReference type="KEGG" id="dpx:DAPPUDRAFT_332532"/>
<accession>E9HQ84</accession>
<dbReference type="Proteomes" id="UP000000305">
    <property type="component" value="Unassembled WGS sequence"/>
</dbReference>
<evidence type="ECO:0000313" key="1">
    <source>
        <dbReference type="EMBL" id="EFX66101.1"/>
    </source>
</evidence>
<reference evidence="1 2" key="1">
    <citation type="journal article" date="2011" name="Science">
        <title>The ecoresponsive genome of Daphnia pulex.</title>
        <authorList>
            <person name="Colbourne J.K."/>
            <person name="Pfrender M.E."/>
            <person name="Gilbert D."/>
            <person name="Thomas W.K."/>
            <person name="Tucker A."/>
            <person name="Oakley T.H."/>
            <person name="Tokishita S."/>
            <person name="Aerts A."/>
            <person name="Arnold G.J."/>
            <person name="Basu M.K."/>
            <person name="Bauer D.J."/>
            <person name="Caceres C.E."/>
            <person name="Carmel L."/>
            <person name="Casola C."/>
            <person name="Choi J.H."/>
            <person name="Detter J.C."/>
            <person name="Dong Q."/>
            <person name="Dusheyko S."/>
            <person name="Eads B.D."/>
            <person name="Frohlich T."/>
            <person name="Geiler-Samerotte K.A."/>
            <person name="Gerlach D."/>
            <person name="Hatcher P."/>
            <person name="Jogdeo S."/>
            <person name="Krijgsveld J."/>
            <person name="Kriventseva E.V."/>
            <person name="Kultz D."/>
            <person name="Laforsch C."/>
            <person name="Lindquist E."/>
            <person name="Lopez J."/>
            <person name="Manak J.R."/>
            <person name="Muller J."/>
            <person name="Pangilinan J."/>
            <person name="Patwardhan R.P."/>
            <person name="Pitluck S."/>
            <person name="Pritham E.J."/>
            <person name="Rechtsteiner A."/>
            <person name="Rho M."/>
            <person name="Rogozin I.B."/>
            <person name="Sakarya O."/>
            <person name="Salamov A."/>
            <person name="Schaack S."/>
            <person name="Shapiro H."/>
            <person name="Shiga Y."/>
            <person name="Skalitzky C."/>
            <person name="Smith Z."/>
            <person name="Souvorov A."/>
            <person name="Sung W."/>
            <person name="Tang Z."/>
            <person name="Tsuchiya D."/>
            <person name="Tu H."/>
            <person name="Vos H."/>
            <person name="Wang M."/>
            <person name="Wolf Y.I."/>
            <person name="Yamagata H."/>
            <person name="Yamada T."/>
            <person name="Ye Y."/>
            <person name="Shaw J.R."/>
            <person name="Andrews J."/>
            <person name="Crease T.J."/>
            <person name="Tang H."/>
            <person name="Lucas S.M."/>
            <person name="Robertson H.M."/>
            <person name="Bork P."/>
            <person name="Koonin E.V."/>
            <person name="Zdobnov E.M."/>
            <person name="Grigoriev I.V."/>
            <person name="Lynch M."/>
            <person name="Boore J.L."/>
        </authorList>
    </citation>
    <scope>NUCLEOTIDE SEQUENCE [LARGE SCALE GENOMIC DNA]</scope>
</reference>
<proteinExistence type="predicted"/>
<dbReference type="EMBL" id="GL732716">
    <property type="protein sequence ID" value="EFX66101.1"/>
    <property type="molecule type" value="Genomic_DNA"/>
</dbReference>
<organism evidence="1 2">
    <name type="scientific">Daphnia pulex</name>
    <name type="common">Water flea</name>
    <dbReference type="NCBI Taxonomy" id="6669"/>
    <lineage>
        <taxon>Eukaryota</taxon>
        <taxon>Metazoa</taxon>
        <taxon>Ecdysozoa</taxon>
        <taxon>Arthropoda</taxon>
        <taxon>Crustacea</taxon>
        <taxon>Branchiopoda</taxon>
        <taxon>Diplostraca</taxon>
        <taxon>Cladocera</taxon>
        <taxon>Anomopoda</taxon>
        <taxon>Daphniidae</taxon>
        <taxon>Daphnia</taxon>
    </lineage>
</organism>
<dbReference type="HOGENOM" id="CLU_1350108_0_0_1"/>
<protein>
    <submittedName>
        <fullName evidence="1">Uncharacterized protein</fullName>
    </submittedName>
</protein>
<dbReference type="InParanoid" id="E9HQ84"/>
<name>E9HQ84_DAPPU</name>
<keyword evidence="2" id="KW-1185">Reference proteome</keyword>
<sequence length="203" mass="22701">MDDNNRIASPSASENEDHNYIDFLTLAFEMESEKDILNCMDCNIINVRRAPLLICSLCFGVILENPAFQNHTLRCSVTPRETNYTKRTCNDVKQKLHDATKDQLACRFRLSGLQVQQLTDADVPNQRTGIPHTNNVINIDTIDDDVVKVNPPDAVLLEAQLRWIHQEGLILGMEYAASLTAVSSGVLATTVCTKTITDYMTTN</sequence>
<evidence type="ECO:0000313" key="2">
    <source>
        <dbReference type="Proteomes" id="UP000000305"/>
    </source>
</evidence>
<dbReference type="AlphaFoldDB" id="E9HQ84"/>
<gene>
    <name evidence="1" type="ORF">DAPPUDRAFT_332532</name>
</gene>